<proteinExistence type="predicted"/>
<name>A0A0F9I1C0_9ZZZZ</name>
<dbReference type="InterPro" id="IPR002716">
    <property type="entry name" value="PIN_dom"/>
</dbReference>
<evidence type="ECO:0000313" key="2">
    <source>
        <dbReference type="EMBL" id="KKM21431.1"/>
    </source>
</evidence>
<dbReference type="EMBL" id="LAZR01013551">
    <property type="protein sequence ID" value="KKM21431.1"/>
    <property type="molecule type" value="Genomic_DNA"/>
</dbReference>
<sequence>MGLKVTLDTNIFLNVKNKEEPFYKYSKTVLEAIEESDIEAIVSIVSMAELSVGYYKANELKDKDEFIAGLYSNKNYKIIDLNLKVADKSGEIKSKTNLKLPDCIITASSILEKAFCLITNDAEFEKAKNFTNIFTSKTFCEDYLKNTENDN</sequence>
<dbReference type="InterPro" id="IPR029060">
    <property type="entry name" value="PIN-like_dom_sf"/>
</dbReference>
<accession>A0A0F9I1C0</accession>
<reference evidence="2" key="1">
    <citation type="journal article" date="2015" name="Nature">
        <title>Complex archaea that bridge the gap between prokaryotes and eukaryotes.</title>
        <authorList>
            <person name="Spang A."/>
            <person name="Saw J.H."/>
            <person name="Jorgensen S.L."/>
            <person name="Zaremba-Niedzwiedzka K."/>
            <person name="Martijn J."/>
            <person name="Lind A.E."/>
            <person name="van Eijk R."/>
            <person name="Schleper C."/>
            <person name="Guy L."/>
            <person name="Ettema T.J."/>
        </authorList>
    </citation>
    <scope>NUCLEOTIDE SEQUENCE</scope>
</reference>
<dbReference type="SUPFAM" id="SSF88723">
    <property type="entry name" value="PIN domain-like"/>
    <property type="match status" value="1"/>
</dbReference>
<gene>
    <name evidence="2" type="ORF">LCGC14_1635490</name>
</gene>
<feature type="domain" description="PIN" evidence="1">
    <location>
        <begin position="6"/>
        <end position="127"/>
    </location>
</feature>
<evidence type="ECO:0000259" key="1">
    <source>
        <dbReference type="Pfam" id="PF01850"/>
    </source>
</evidence>
<protein>
    <recommendedName>
        <fullName evidence="1">PIN domain-containing protein</fullName>
    </recommendedName>
</protein>
<dbReference type="Gene3D" id="3.40.50.1010">
    <property type="entry name" value="5'-nuclease"/>
    <property type="match status" value="1"/>
</dbReference>
<comment type="caution">
    <text evidence="2">The sequence shown here is derived from an EMBL/GenBank/DDBJ whole genome shotgun (WGS) entry which is preliminary data.</text>
</comment>
<dbReference type="Pfam" id="PF01850">
    <property type="entry name" value="PIN"/>
    <property type="match status" value="1"/>
</dbReference>
<dbReference type="AlphaFoldDB" id="A0A0F9I1C0"/>
<organism evidence="2">
    <name type="scientific">marine sediment metagenome</name>
    <dbReference type="NCBI Taxonomy" id="412755"/>
    <lineage>
        <taxon>unclassified sequences</taxon>
        <taxon>metagenomes</taxon>
        <taxon>ecological metagenomes</taxon>
    </lineage>
</organism>